<dbReference type="GO" id="GO:0004514">
    <property type="term" value="F:nicotinate-nucleotide diphosphorylase (carboxylating) activity"/>
    <property type="evidence" value="ECO:0007669"/>
    <property type="project" value="UniProtKB-EC"/>
</dbReference>
<evidence type="ECO:0000256" key="4">
    <source>
        <dbReference type="ARBA" id="ARBA00011218"/>
    </source>
</evidence>
<comment type="subunit">
    <text evidence="4">Hexamer formed by 3 homodimers.</text>
</comment>
<sequence length="289" mass="30681">MTMQITTIPPLSELLIEPLVRATLVEDLGRAGDITSDAIIPAEVQAELYLVARAEGVLAGLDLARLAFKLVNAEIVFEPLLQDGARLQKGSRIARVAGPARAMLTAERTALNFLCHLSGIASVTARIADSIAEWGCKVTCTRKTTPLMRTVEKYAVRVGGGQNHRFGLDDAILIKDNHIAIAGSLSKAVERARAAIGAMVKIEVEVDTLEQLDEALALGVEVILLDNMSLDNLAEAVRRIDGRAISEASGGVTPETAVAIAKQGVNLIAIGWLTHSAPILDIGLDALED</sequence>
<evidence type="ECO:0000256" key="9">
    <source>
        <dbReference type="ARBA" id="ARBA00033102"/>
    </source>
</evidence>
<comment type="caution">
    <text evidence="15">The sequence shown here is derived from an EMBL/GenBank/DDBJ whole genome shotgun (WGS) entry which is preliminary data.</text>
</comment>
<evidence type="ECO:0000259" key="14">
    <source>
        <dbReference type="Pfam" id="PF02749"/>
    </source>
</evidence>
<dbReference type="GeneID" id="93427560"/>
<comment type="similarity">
    <text evidence="3 12">Belongs to the NadC/ModD family.</text>
</comment>
<comment type="catalytic activity">
    <reaction evidence="10">
        <text>nicotinate beta-D-ribonucleotide + CO2 + diphosphate = quinolinate + 5-phospho-alpha-D-ribose 1-diphosphate + 2 H(+)</text>
        <dbReference type="Rhea" id="RHEA:12733"/>
        <dbReference type="ChEBI" id="CHEBI:15378"/>
        <dbReference type="ChEBI" id="CHEBI:16526"/>
        <dbReference type="ChEBI" id="CHEBI:29959"/>
        <dbReference type="ChEBI" id="CHEBI:33019"/>
        <dbReference type="ChEBI" id="CHEBI:57502"/>
        <dbReference type="ChEBI" id="CHEBI:58017"/>
        <dbReference type="EC" id="2.4.2.19"/>
    </reaction>
</comment>
<dbReference type="Proteomes" id="UP000029629">
    <property type="component" value="Unassembled WGS sequence"/>
</dbReference>
<evidence type="ECO:0000256" key="12">
    <source>
        <dbReference type="PIRNR" id="PIRNR006250"/>
    </source>
</evidence>
<keyword evidence="7 12" id="KW-0328">Glycosyltransferase</keyword>
<dbReference type="PIRSF" id="PIRSF006250">
    <property type="entry name" value="NadC_ModD"/>
    <property type="match status" value="1"/>
</dbReference>
<evidence type="ECO:0000256" key="3">
    <source>
        <dbReference type="ARBA" id="ARBA00009400"/>
    </source>
</evidence>
<feature type="domain" description="Quinolinate phosphoribosyl transferase C-terminal" evidence="13">
    <location>
        <begin position="120"/>
        <end position="285"/>
    </location>
</feature>
<dbReference type="FunFam" id="3.20.20.70:FF:000030">
    <property type="entry name" value="Nicotinate-nucleotide pyrophosphorylase, carboxylating"/>
    <property type="match status" value="1"/>
</dbReference>
<dbReference type="EMBL" id="JRNI01000068">
    <property type="protein sequence ID" value="KGF27061.1"/>
    <property type="molecule type" value="Genomic_DNA"/>
</dbReference>
<evidence type="ECO:0000259" key="13">
    <source>
        <dbReference type="Pfam" id="PF01729"/>
    </source>
</evidence>
<keyword evidence="6" id="KW-0662">Pyridine nucleotide biosynthesis</keyword>
<dbReference type="PANTHER" id="PTHR32179">
    <property type="entry name" value="NICOTINATE-NUCLEOTIDE PYROPHOSPHORYLASE [CARBOXYLATING]"/>
    <property type="match status" value="1"/>
</dbReference>
<dbReference type="Pfam" id="PF02749">
    <property type="entry name" value="QRPTase_N"/>
    <property type="match status" value="1"/>
</dbReference>
<dbReference type="GO" id="GO:0005737">
    <property type="term" value="C:cytoplasm"/>
    <property type="evidence" value="ECO:0007669"/>
    <property type="project" value="TreeGrafter"/>
</dbReference>
<evidence type="ECO:0000313" key="16">
    <source>
        <dbReference type="Proteomes" id="UP000029629"/>
    </source>
</evidence>
<comment type="pathway">
    <text evidence="2">Cofactor biosynthesis; NAD(+) biosynthesis; nicotinate D-ribonucleotide from quinolinate: step 1/1.</text>
</comment>
<protein>
    <recommendedName>
        <fullName evidence="11">Probable nicotinate-nucleotide pyrophosphorylase [carboxylating]</fullName>
        <ecNumber evidence="5">2.4.2.19</ecNumber>
    </recommendedName>
    <alternativeName>
        <fullName evidence="9">Quinolinate phosphoribosyltransferase [decarboxylating]</fullName>
    </alternativeName>
</protein>
<dbReference type="InterPro" id="IPR022412">
    <property type="entry name" value="Quinolinate_PRibosylTrfase_N"/>
</dbReference>
<dbReference type="InterPro" id="IPR036068">
    <property type="entry name" value="Nicotinate_pribotase-like_C"/>
</dbReference>
<dbReference type="GO" id="GO:0009435">
    <property type="term" value="P:NAD+ biosynthetic process"/>
    <property type="evidence" value="ECO:0007669"/>
    <property type="project" value="UniProtKB-UniPathway"/>
</dbReference>
<dbReference type="OrthoDB" id="9782546at2"/>
<accession>A0A095YY53</accession>
<name>A0A095YY53_9BURK</name>
<evidence type="ECO:0000256" key="8">
    <source>
        <dbReference type="ARBA" id="ARBA00022679"/>
    </source>
</evidence>
<dbReference type="InterPro" id="IPR002638">
    <property type="entry name" value="Quinolinate_PRibosylTrfase_C"/>
</dbReference>
<dbReference type="FunFam" id="3.90.1170.20:FF:000001">
    <property type="entry name" value="Nicotinate-nucleotide diphosphorylase (Carboxylating)"/>
    <property type="match status" value="1"/>
</dbReference>
<dbReference type="AlphaFoldDB" id="A0A095YY53"/>
<keyword evidence="8 12" id="KW-0808">Transferase</keyword>
<evidence type="ECO:0000313" key="15">
    <source>
        <dbReference type="EMBL" id="KGF27061.1"/>
    </source>
</evidence>
<dbReference type="InterPro" id="IPR027277">
    <property type="entry name" value="NadC/ModD"/>
</dbReference>
<dbReference type="Pfam" id="PF01729">
    <property type="entry name" value="QRPTase_C"/>
    <property type="match status" value="1"/>
</dbReference>
<evidence type="ECO:0000256" key="11">
    <source>
        <dbReference type="ARBA" id="ARBA00069173"/>
    </source>
</evidence>
<dbReference type="Gene3D" id="3.20.20.70">
    <property type="entry name" value="Aldolase class I"/>
    <property type="match status" value="1"/>
</dbReference>
<dbReference type="NCBIfam" id="TIGR00078">
    <property type="entry name" value="nadC"/>
    <property type="match status" value="1"/>
</dbReference>
<comment type="function">
    <text evidence="1">Involved in the catabolism of quinolinic acid (QA).</text>
</comment>
<dbReference type="Gene3D" id="3.90.1170.20">
    <property type="entry name" value="Quinolinate phosphoribosyl transferase, N-terminal domain"/>
    <property type="match status" value="1"/>
</dbReference>
<dbReference type="CDD" id="cd01572">
    <property type="entry name" value="QPRTase"/>
    <property type="match status" value="1"/>
</dbReference>
<dbReference type="InterPro" id="IPR013785">
    <property type="entry name" value="Aldolase_TIM"/>
</dbReference>
<organism evidence="15 16">
    <name type="scientific">Oligella urethralis DNF00040</name>
    <dbReference type="NCBI Taxonomy" id="1401065"/>
    <lineage>
        <taxon>Bacteria</taxon>
        <taxon>Pseudomonadati</taxon>
        <taxon>Pseudomonadota</taxon>
        <taxon>Betaproteobacteria</taxon>
        <taxon>Burkholderiales</taxon>
        <taxon>Alcaligenaceae</taxon>
        <taxon>Oligella</taxon>
    </lineage>
</organism>
<dbReference type="InterPro" id="IPR037128">
    <property type="entry name" value="Quinolinate_PRibosylTase_N_sf"/>
</dbReference>
<dbReference type="EC" id="2.4.2.19" evidence="5"/>
<dbReference type="UniPathway" id="UPA00253">
    <property type="reaction ID" value="UER00331"/>
</dbReference>
<proteinExistence type="inferred from homology"/>
<dbReference type="RefSeq" id="WP_018027330.1">
    <property type="nucleotide sequence ID" value="NZ_JRNI01000068.1"/>
</dbReference>
<dbReference type="eggNOG" id="COG0157">
    <property type="taxonomic scope" value="Bacteria"/>
</dbReference>
<dbReference type="PANTHER" id="PTHR32179:SF3">
    <property type="entry name" value="NICOTINATE-NUCLEOTIDE PYROPHOSPHORYLASE [CARBOXYLATING]"/>
    <property type="match status" value="1"/>
</dbReference>
<dbReference type="SUPFAM" id="SSF51690">
    <property type="entry name" value="Nicotinate/Quinolinate PRTase C-terminal domain-like"/>
    <property type="match status" value="1"/>
</dbReference>
<dbReference type="SUPFAM" id="SSF54675">
    <property type="entry name" value="Nicotinate/Quinolinate PRTase N-terminal domain-like"/>
    <property type="match status" value="1"/>
</dbReference>
<evidence type="ECO:0000256" key="2">
    <source>
        <dbReference type="ARBA" id="ARBA00004893"/>
    </source>
</evidence>
<evidence type="ECO:0000256" key="6">
    <source>
        <dbReference type="ARBA" id="ARBA00022642"/>
    </source>
</evidence>
<evidence type="ECO:0000256" key="10">
    <source>
        <dbReference type="ARBA" id="ARBA00047445"/>
    </source>
</evidence>
<dbReference type="GO" id="GO:0034213">
    <property type="term" value="P:quinolinate catabolic process"/>
    <property type="evidence" value="ECO:0007669"/>
    <property type="project" value="TreeGrafter"/>
</dbReference>
<keyword evidence="16" id="KW-1185">Reference proteome</keyword>
<evidence type="ECO:0000256" key="1">
    <source>
        <dbReference type="ARBA" id="ARBA00003237"/>
    </source>
</evidence>
<feature type="domain" description="Quinolinate phosphoribosyl transferase N-terminal" evidence="14">
    <location>
        <begin position="33"/>
        <end position="118"/>
    </location>
</feature>
<evidence type="ECO:0000256" key="5">
    <source>
        <dbReference type="ARBA" id="ARBA00011944"/>
    </source>
</evidence>
<evidence type="ECO:0000256" key="7">
    <source>
        <dbReference type="ARBA" id="ARBA00022676"/>
    </source>
</evidence>
<gene>
    <name evidence="15" type="ORF">HMPREF2130_10200</name>
</gene>
<reference evidence="15 16" key="1">
    <citation type="submission" date="2014-07" db="EMBL/GenBank/DDBJ databases">
        <authorList>
            <person name="McCorrison J."/>
            <person name="Sanka R."/>
            <person name="Torralba M."/>
            <person name="Gillis M."/>
            <person name="Haft D.H."/>
            <person name="Methe B."/>
            <person name="Sutton G."/>
            <person name="Nelson K.E."/>
        </authorList>
    </citation>
    <scope>NUCLEOTIDE SEQUENCE [LARGE SCALE GENOMIC DNA]</scope>
    <source>
        <strain evidence="15 16">DNF00040</strain>
    </source>
</reference>
<dbReference type="InterPro" id="IPR004393">
    <property type="entry name" value="NadC"/>
</dbReference>